<dbReference type="PROSITE" id="PS51257">
    <property type="entry name" value="PROKAR_LIPOPROTEIN"/>
    <property type="match status" value="1"/>
</dbReference>
<dbReference type="Pfam" id="PF17413">
    <property type="entry name" value="VirB7"/>
    <property type="match status" value="1"/>
</dbReference>
<gene>
    <name evidence="1" type="ORF">FHR90_003089</name>
    <name evidence="2" type="ORF">HUK83_01180</name>
</gene>
<dbReference type="AlphaFoldDB" id="A0A839V2Z4"/>
<reference evidence="2 4" key="1">
    <citation type="submission" date="2020-06" db="EMBL/GenBank/DDBJ databases">
        <title>Description of novel acetic acid bacteria.</title>
        <authorList>
            <person name="Sombolestani A."/>
        </authorList>
    </citation>
    <scope>NUCLEOTIDE SEQUENCE [LARGE SCALE GENOMIC DNA]</scope>
    <source>
        <strain evidence="2 4">LMG 26838</strain>
    </source>
</reference>
<dbReference type="Proteomes" id="UP000557688">
    <property type="component" value="Unassembled WGS sequence"/>
</dbReference>
<dbReference type="Proteomes" id="UP000565205">
    <property type="component" value="Unassembled WGS sequence"/>
</dbReference>
<evidence type="ECO:0000313" key="3">
    <source>
        <dbReference type="Proteomes" id="UP000557688"/>
    </source>
</evidence>
<reference evidence="1 3" key="2">
    <citation type="submission" date="2020-08" db="EMBL/GenBank/DDBJ databases">
        <title>Genomic Encyclopedia of Type Strains, Phase III (KMG-III): the genomes of soil and plant-associated and newly described type strains.</title>
        <authorList>
            <person name="Whitman W."/>
        </authorList>
    </citation>
    <scope>NUCLEOTIDE SEQUENCE [LARGE SCALE GENOMIC DNA]</scope>
    <source>
        <strain evidence="1 3">CECT 8088</strain>
    </source>
</reference>
<evidence type="ECO:0000313" key="2">
    <source>
        <dbReference type="EMBL" id="NVN28961.1"/>
    </source>
</evidence>
<name>A0A839V2Z4_9PROT</name>
<evidence type="ECO:0000313" key="1">
    <source>
        <dbReference type="EMBL" id="MBB3175235.1"/>
    </source>
</evidence>
<comment type="caution">
    <text evidence="1">The sequence shown here is derived from an EMBL/GenBank/DDBJ whole genome shotgun (WGS) entry which is preliminary data.</text>
</comment>
<proteinExistence type="predicted"/>
<keyword evidence="3" id="KW-1185">Reference proteome</keyword>
<protein>
    <submittedName>
        <fullName evidence="1">Putative lipoprotein</fullName>
    </submittedName>
</protein>
<dbReference type="InterPro" id="IPR035545">
    <property type="entry name" value="VirB7"/>
</dbReference>
<evidence type="ECO:0000313" key="4">
    <source>
        <dbReference type="Proteomes" id="UP000565205"/>
    </source>
</evidence>
<dbReference type="RefSeq" id="WP_176621696.1">
    <property type="nucleotide sequence ID" value="NZ_JABXXQ010000007.1"/>
</dbReference>
<accession>A0A839V2Z4</accession>
<dbReference type="EMBL" id="JACHXV010000022">
    <property type="protein sequence ID" value="MBB3175235.1"/>
    <property type="molecule type" value="Genomic_DNA"/>
</dbReference>
<organism evidence="1 3">
    <name type="scientific">Endobacter medicaginis</name>
    <dbReference type="NCBI Taxonomy" id="1181271"/>
    <lineage>
        <taxon>Bacteria</taxon>
        <taxon>Pseudomonadati</taxon>
        <taxon>Pseudomonadota</taxon>
        <taxon>Alphaproteobacteria</taxon>
        <taxon>Acetobacterales</taxon>
        <taxon>Acetobacteraceae</taxon>
        <taxon>Endobacter</taxon>
    </lineage>
</organism>
<dbReference type="EMBL" id="JABXXQ010000007">
    <property type="protein sequence ID" value="NVN28961.1"/>
    <property type="molecule type" value="Genomic_DNA"/>
</dbReference>
<sequence length="59" mass="6295">MKLVFVRPLAAFAVVLGLAACSSSSEELACCKGPIFALNANHWSPTPADLTRTKDMKSE</sequence>
<keyword evidence="1" id="KW-0449">Lipoprotein</keyword>